<dbReference type="InterPro" id="IPR027268">
    <property type="entry name" value="Peptidase_M4/M1_CTD_sf"/>
</dbReference>
<evidence type="ECO:0000259" key="3">
    <source>
        <dbReference type="Pfam" id="PF01433"/>
    </source>
</evidence>
<keyword evidence="2" id="KW-0732">Signal</keyword>
<dbReference type="Gene3D" id="1.10.390.10">
    <property type="entry name" value="Neutral Protease Domain 2"/>
    <property type="match status" value="1"/>
</dbReference>
<dbReference type="GO" id="GO:0008237">
    <property type="term" value="F:metallopeptidase activity"/>
    <property type="evidence" value="ECO:0007669"/>
    <property type="project" value="InterPro"/>
</dbReference>
<evidence type="ECO:0000256" key="2">
    <source>
        <dbReference type="SAM" id="SignalP"/>
    </source>
</evidence>
<accession>A0A9X2U4T9</accession>
<feature type="signal peptide" evidence="2">
    <location>
        <begin position="1"/>
        <end position="27"/>
    </location>
</feature>
<dbReference type="EMBL" id="JANTYZ010000021">
    <property type="protein sequence ID" value="MCS3866806.1"/>
    <property type="molecule type" value="Genomic_DNA"/>
</dbReference>
<dbReference type="GO" id="GO:0008270">
    <property type="term" value="F:zinc ion binding"/>
    <property type="evidence" value="ECO:0007669"/>
    <property type="project" value="InterPro"/>
</dbReference>
<protein>
    <recommendedName>
        <fullName evidence="3">Peptidase M1 membrane alanine aminopeptidase domain-containing protein</fullName>
    </recommendedName>
</protein>
<evidence type="ECO:0000313" key="4">
    <source>
        <dbReference type="EMBL" id="MCS3866806.1"/>
    </source>
</evidence>
<dbReference type="Proteomes" id="UP001155034">
    <property type="component" value="Unassembled WGS sequence"/>
</dbReference>
<name>A0A9X2U4T9_9BACT</name>
<dbReference type="Pfam" id="PF11306">
    <property type="entry name" value="DUF3108"/>
    <property type="match status" value="1"/>
</dbReference>
<sequence>MSHLRRPTIAFLTAGLFLLLMPGATFGQESPRQTPDHNLESFAPLDFPDPNRYRTADGRPGPAYWQNEADYRIDVRLDTARRRLTGTQTITYTNNSPQDLRRLWVQLEQNYFQPDSRGARANPGERFSGFFEGAGYTLSSVQVRRDGNTVVPDTLVDGTRMKVGLAEPLGAGGGTLELILEWSFEIPENGADRHGITDVRQGTIYQLAQWYPRMYVYDDVNGWNAMPYLGQGEYYLEYGTFDVNITVPRDMIVAATGRLQNPGQVLTDTQQERLRSARSSRETTMIIDSTEVGRPATRPEGDGPLTWRYQAENVRDFAWAASDAFIWDAARAEAGGDAVLAQSYYPKEGLGTAANPGWERSTEYVQHSIEFYSDFVAPYPYPNAINIAGRVLGMEYPQVAFCRMDFRGRSLFGVTDHEFGHTWFPMVVGSDERRWVWMDEGLNQFMNQYSEDAFYEEGTTQSLRELSEGMSSFLQSPYGDQPVMTYADRMRSRGLGPLAYTKPANGLMLLREHVLGPDRFDSAFKEYFDRWAYKHPKPADFFRTIEEVSGEPLDWFWRSWFYETDVADPAIASVDTAATASDTASVTIEQNGELMLPVPVRLTFRDGTTQRRRVPEEAFYTQDTNTLRVTEGLLRRVTVDPNGILPDTSRSNNTWNRVSTEEMAGLPAANGSRLEPVRLDYEGTTPVSRTVLATSNGDSETWTIVVDGTGEGPDSLVVDRETLRPVSQSLNTERADIQVTYTDTLVSGTAQAQGRSIPFQKRTDGPVLFEGYRFHHPLMALSTMPLKPDFAAALEVFSLPRSVKTVRYRADGTETVETPAGIFETHVVKLSASGGGMSGTAYLRRQAPHHLVKLDVDRGGQTFTQELTSISAPPSTSSR</sequence>
<dbReference type="SUPFAM" id="SSF55486">
    <property type="entry name" value="Metalloproteases ('zincins'), catalytic domain"/>
    <property type="match status" value="1"/>
</dbReference>
<proteinExistence type="predicted"/>
<comment type="caution">
    <text evidence="4">The sequence shown here is derived from an EMBL/GenBank/DDBJ whole genome shotgun (WGS) entry which is preliminary data.</text>
</comment>
<dbReference type="InterPro" id="IPR021457">
    <property type="entry name" value="DUF3108"/>
</dbReference>
<dbReference type="CDD" id="cd09604">
    <property type="entry name" value="M1_APN_like"/>
    <property type="match status" value="1"/>
</dbReference>
<feature type="domain" description="Peptidase M1 membrane alanine aminopeptidase" evidence="3">
    <location>
        <begin position="409"/>
        <end position="560"/>
    </location>
</feature>
<dbReference type="RefSeq" id="WP_259084249.1">
    <property type="nucleotide sequence ID" value="NZ_JANTYZ010000021.1"/>
</dbReference>
<dbReference type="Pfam" id="PF01433">
    <property type="entry name" value="Peptidase_M1"/>
    <property type="match status" value="1"/>
</dbReference>
<evidence type="ECO:0000256" key="1">
    <source>
        <dbReference type="SAM" id="MobiDB-lite"/>
    </source>
</evidence>
<reference evidence="4" key="1">
    <citation type="submission" date="2022-08" db="EMBL/GenBank/DDBJ databases">
        <title>Genomic Encyclopedia of Type Strains, Phase V (KMG-V): Genome sequencing to study the core and pangenomes of soil and plant-associated prokaryotes.</title>
        <authorList>
            <person name="Whitman W."/>
        </authorList>
    </citation>
    <scope>NUCLEOTIDE SEQUENCE</scope>
    <source>
        <strain evidence="4">SP2016B</strain>
    </source>
</reference>
<feature type="chain" id="PRO_5040997163" description="Peptidase M1 membrane alanine aminopeptidase domain-containing protein" evidence="2">
    <location>
        <begin position="28"/>
        <end position="879"/>
    </location>
</feature>
<dbReference type="AlphaFoldDB" id="A0A9X2U4T9"/>
<gene>
    <name evidence="4" type="ORF">GGP82_003389</name>
</gene>
<organism evidence="4 5">
    <name type="scientific">Salinibacter ruber</name>
    <dbReference type="NCBI Taxonomy" id="146919"/>
    <lineage>
        <taxon>Bacteria</taxon>
        <taxon>Pseudomonadati</taxon>
        <taxon>Rhodothermota</taxon>
        <taxon>Rhodothermia</taxon>
        <taxon>Rhodothermales</taxon>
        <taxon>Salinibacteraceae</taxon>
        <taxon>Salinibacter</taxon>
    </lineage>
</organism>
<dbReference type="InterPro" id="IPR014782">
    <property type="entry name" value="Peptidase_M1_dom"/>
</dbReference>
<feature type="region of interest" description="Disordered" evidence="1">
    <location>
        <begin position="28"/>
        <end position="50"/>
    </location>
</feature>
<evidence type="ECO:0000313" key="5">
    <source>
        <dbReference type="Proteomes" id="UP001155034"/>
    </source>
</evidence>